<dbReference type="InterPro" id="IPR036291">
    <property type="entry name" value="NAD(P)-bd_dom_sf"/>
</dbReference>
<gene>
    <name evidence="4" type="ORF">F4Y08_01415</name>
</gene>
<dbReference type="PANTHER" id="PTHR11092">
    <property type="entry name" value="SUGAR NUCLEOTIDE EPIMERASE RELATED"/>
    <property type="match status" value="1"/>
</dbReference>
<accession>A0A6B1DQA0</accession>
<organism evidence="4">
    <name type="scientific">Caldilineaceae bacterium SB0662_bin_9</name>
    <dbReference type="NCBI Taxonomy" id="2605258"/>
    <lineage>
        <taxon>Bacteria</taxon>
        <taxon>Bacillati</taxon>
        <taxon>Chloroflexota</taxon>
        <taxon>Caldilineae</taxon>
        <taxon>Caldilineales</taxon>
        <taxon>Caldilineaceae</taxon>
    </lineage>
</organism>
<evidence type="ECO:0000313" key="4">
    <source>
        <dbReference type="EMBL" id="MYD88986.1"/>
    </source>
</evidence>
<dbReference type="EMBL" id="VXPY01000013">
    <property type="protein sequence ID" value="MYD88986.1"/>
    <property type="molecule type" value="Genomic_DNA"/>
</dbReference>
<dbReference type="SUPFAM" id="SSF51735">
    <property type="entry name" value="NAD(P)-binding Rossmann-fold domains"/>
    <property type="match status" value="1"/>
</dbReference>
<feature type="domain" description="NAD-dependent epimerase/dehydratase" evidence="2">
    <location>
        <begin position="3"/>
        <end position="227"/>
    </location>
</feature>
<proteinExistence type="inferred from homology"/>
<feature type="domain" description="DUF1731" evidence="3">
    <location>
        <begin position="253"/>
        <end position="299"/>
    </location>
</feature>
<evidence type="ECO:0000259" key="2">
    <source>
        <dbReference type="Pfam" id="PF01370"/>
    </source>
</evidence>
<dbReference type="InterPro" id="IPR013549">
    <property type="entry name" value="DUF1731"/>
</dbReference>
<evidence type="ECO:0000259" key="3">
    <source>
        <dbReference type="Pfam" id="PF08338"/>
    </source>
</evidence>
<evidence type="ECO:0000256" key="1">
    <source>
        <dbReference type="ARBA" id="ARBA00009353"/>
    </source>
</evidence>
<protein>
    <submittedName>
        <fullName evidence="4">TIGR01777 family protein</fullName>
    </submittedName>
</protein>
<dbReference type="CDD" id="cd05242">
    <property type="entry name" value="SDR_a8"/>
    <property type="match status" value="1"/>
</dbReference>
<comment type="caution">
    <text evidence="4">The sequence shown here is derived from an EMBL/GenBank/DDBJ whole genome shotgun (WGS) entry which is preliminary data.</text>
</comment>
<name>A0A6B1DQA0_9CHLR</name>
<reference evidence="4" key="1">
    <citation type="submission" date="2019-09" db="EMBL/GenBank/DDBJ databases">
        <title>Characterisation of the sponge microbiome using genome-centric metagenomics.</title>
        <authorList>
            <person name="Engelberts J.P."/>
            <person name="Robbins S.J."/>
            <person name="De Goeij J.M."/>
            <person name="Aranda M."/>
            <person name="Bell S.C."/>
            <person name="Webster N.S."/>
        </authorList>
    </citation>
    <scope>NUCLEOTIDE SEQUENCE</scope>
    <source>
        <strain evidence="4">SB0662_bin_9</strain>
    </source>
</reference>
<dbReference type="AlphaFoldDB" id="A0A6B1DQA0"/>
<dbReference type="PANTHER" id="PTHR11092:SF0">
    <property type="entry name" value="EPIMERASE FAMILY PROTEIN SDR39U1"/>
    <property type="match status" value="1"/>
</dbReference>
<dbReference type="Pfam" id="PF01370">
    <property type="entry name" value="Epimerase"/>
    <property type="match status" value="1"/>
</dbReference>
<dbReference type="Gene3D" id="3.40.50.720">
    <property type="entry name" value="NAD(P)-binding Rossmann-like Domain"/>
    <property type="match status" value="1"/>
</dbReference>
<sequence length="300" mass="31965">MNILIAGGTGLIGTALVALLRDRGDSVRILTRRRNLSSSDTIQYAEWQSGAESGLDPHIKWSDALVNLAGANIGAKRWSQQRKQEILDSRVQSTGTLGEAVAHSDAPPSVFVQASAVGYYGYHPAETVLTEDAPAGSDFLAEVCQAWEAAANPLAATNVRLAIARFGVVLSPDGGALQRMLPPARMGAGGRLGSGRQPFPWIHLLDAAAAIIFLIDNQSAQGPFNVASPESCSNGEFARALARSVRRPILLFLPAFQVRLMFGEMADMLLEGQNASAQRLQDAGFEFAFGDLEAALHDLV</sequence>
<dbReference type="InterPro" id="IPR001509">
    <property type="entry name" value="Epimerase_deHydtase"/>
</dbReference>
<comment type="similarity">
    <text evidence="1">Belongs to the NAD(P)-dependent epimerase/dehydratase family. SDR39U1 subfamily.</text>
</comment>
<dbReference type="Pfam" id="PF08338">
    <property type="entry name" value="DUF1731"/>
    <property type="match status" value="1"/>
</dbReference>
<dbReference type="InterPro" id="IPR010099">
    <property type="entry name" value="SDR39U1"/>
</dbReference>
<dbReference type="NCBIfam" id="TIGR01777">
    <property type="entry name" value="yfcH"/>
    <property type="match status" value="1"/>
</dbReference>